<dbReference type="Pfam" id="PF05739">
    <property type="entry name" value="SNARE"/>
    <property type="match status" value="1"/>
</dbReference>
<dbReference type="InterPro" id="IPR006012">
    <property type="entry name" value="Syntaxin/epimorphin_CS"/>
</dbReference>
<dbReference type="Gene3D" id="1.20.58.70">
    <property type="match status" value="1"/>
</dbReference>
<accession>W2TLN7</accession>
<dbReference type="GO" id="GO:0005484">
    <property type="term" value="F:SNAP receptor activity"/>
    <property type="evidence" value="ECO:0007669"/>
    <property type="project" value="InterPro"/>
</dbReference>
<dbReference type="PANTHER" id="PTHR19957:SF411">
    <property type="entry name" value="LD23667P"/>
    <property type="match status" value="1"/>
</dbReference>
<dbReference type="PANTHER" id="PTHR19957">
    <property type="entry name" value="SYNTAXIN"/>
    <property type="match status" value="1"/>
</dbReference>
<dbReference type="GO" id="GO:0008021">
    <property type="term" value="C:synaptic vesicle"/>
    <property type="evidence" value="ECO:0007669"/>
    <property type="project" value="TreeGrafter"/>
</dbReference>
<dbReference type="GO" id="GO:0048278">
    <property type="term" value="P:vesicle docking"/>
    <property type="evidence" value="ECO:0007669"/>
    <property type="project" value="TreeGrafter"/>
</dbReference>
<evidence type="ECO:0000313" key="8">
    <source>
        <dbReference type="Proteomes" id="UP000053676"/>
    </source>
</evidence>
<evidence type="ECO:0000313" key="7">
    <source>
        <dbReference type="EMBL" id="ETN81942.1"/>
    </source>
</evidence>
<sequence>MDFDSNDGTIVKKIQENIEELGQQVQHLDSFVARLTESEQCREHFNELAHKAQMLSKETNQLMKQLVQLSNANRSLRIHRERLQNEYIGVLNRLQGCQRRAAQTEKASMRQIRDAAEQDAEASKRMENDANDRDMQIQRQRQQQINLNEFKERQHALQQLEQDIGDVNQIFADLARIVHDQGDMVDSIEANVEHAQIHVEQGATNIQQAVYYNQKARQKKMLLFAFILHSLKNFDKLFLPSKLLGRSISHEEALCDRQSLFHCSNRKAAWNVCTIDIVVG</sequence>
<dbReference type="GO" id="GO:0000149">
    <property type="term" value="F:SNARE binding"/>
    <property type="evidence" value="ECO:0007669"/>
    <property type="project" value="TreeGrafter"/>
</dbReference>
<dbReference type="GO" id="GO:0006836">
    <property type="term" value="P:neurotransmitter transport"/>
    <property type="evidence" value="ECO:0007669"/>
    <property type="project" value="UniProtKB-KW"/>
</dbReference>
<dbReference type="CDD" id="cd15847">
    <property type="entry name" value="SNARE_syntaxin7_like"/>
    <property type="match status" value="1"/>
</dbReference>
<dbReference type="OMA" id="FRNVPPI"/>
<feature type="compositionally biased region" description="Basic and acidic residues" evidence="5">
    <location>
        <begin position="107"/>
        <end position="133"/>
    </location>
</feature>
<dbReference type="InterPro" id="IPR010989">
    <property type="entry name" value="SNARE"/>
</dbReference>
<dbReference type="GO" id="GO:0006886">
    <property type="term" value="P:intracellular protein transport"/>
    <property type="evidence" value="ECO:0007669"/>
    <property type="project" value="InterPro"/>
</dbReference>
<keyword evidence="3" id="KW-0813">Transport</keyword>
<dbReference type="Proteomes" id="UP000053676">
    <property type="component" value="Unassembled WGS sequence"/>
</dbReference>
<dbReference type="GO" id="GO:0006906">
    <property type="term" value="P:vesicle fusion"/>
    <property type="evidence" value="ECO:0007669"/>
    <property type="project" value="TreeGrafter"/>
</dbReference>
<dbReference type="STRING" id="51031.W2TLN7"/>
<evidence type="ECO:0000256" key="3">
    <source>
        <dbReference type="ARBA" id="ARBA00022448"/>
    </source>
</evidence>
<evidence type="ECO:0000256" key="2">
    <source>
        <dbReference type="ARBA" id="ARBA00009063"/>
    </source>
</evidence>
<dbReference type="AlphaFoldDB" id="W2TLN7"/>
<proteinExistence type="inferred from homology"/>
<dbReference type="InterPro" id="IPR045242">
    <property type="entry name" value="Syntaxin"/>
</dbReference>
<dbReference type="SUPFAM" id="SSF47661">
    <property type="entry name" value="t-snare proteins"/>
    <property type="match status" value="1"/>
</dbReference>
<evidence type="ECO:0000256" key="4">
    <source>
        <dbReference type="ARBA" id="ARBA00022775"/>
    </source>
</evidence>
<keyword evidence="4" id="KW-0532">Neurotransmitter transport</keyword>
<comment type="subcellular location">
    <subcellularLocation>
        <location evidence="1">Membrane</location>
        <topology evidence="1">Single-pass type IV membrane protein</topology>
    </subcellularLocation>
</comment>
<keyword evidence="8" id="KW-1185">Reference proteome</keyword>
<dbReference type="GO" id="GO:0031201">
    <property type="term" value="C:SNARE complex"/>
    <property type="evidence" value="ECO:0007669"/>
    <property type="project" value="TreeGrafter"/>
</dbReference>
<name>W2TLN7_NECAM</name>
<protein>
    <submittedName>
        <fullName evidence="7">SNARE domain protein</fullName>
    </submittedName>
</protein>
<gene>
    <name evidence="7" type="ORF">NECAME_00293</name>
</gene>
<dbReference type="KEGG" id="nai:NECAME_00293"/>
<dbReference type="InterPro" id="IPR000727">
    <property type="entry name" value="T_SNARE_dom"/>
</dbReference>
<dbReference type="PROSITE" id="PS00914">
    <property type="entry name" value="SYNTAXIN"/>
    <property type="match status" value="1"/>
</dbReference>
<dbReference type="EMBL" id="KI658623">
    <property type="protein sequence ID" value="ETN81942.1"/>
    <property type="molecule type" value="Genomic_DNA"/>
</dbReference>
<reference evidence="8" key="1">
    <citation type="journal article" date="2014" name="Nat. Genet.">
        <title>Genome of the human hookworm Necator americanus.</title>
        <authorList>
            <person name="Tang Y.T."/>
            <person name="Gao X."/>
            <person name="Rosa B.A."/>
            <person name="Abubucker S."/>
            <person name="Hallsworth-Pepin K."/>
            <person name="Martin J."/>
            <person name="Tyagi R."/>
            <person name="Heizer E."/>
            <person name="Zhang X."/>
            <person name="Bhonagiri-Palsikar V."/>
            <person name="Minx P."/>
            <person name="Warren W.C."/>
            <person name="Wang Q."/>
            <person name="Zhan B."/>
            <person name="Hotez P.J."/>
            <person name="Sternberg P.W."/>
            <person name="Dougall A."/>
            <person name="Gaze S.T."/>
            <person name="Mulvenna J."/>
            <person name="Sotillo J."/>
            <person name="Ranganathan S."/>
            <person name="Rabelo E.M."/>
            <person name="Wilson R.K."/>
            <person name="Felgner P.L."/>
            <person name="Bethony J."/>
            <person name="Hawdon J.M."/>
            <person name="Gasser R.B."/>
            <person name="Loukas A."/>
            <person name="Mitreva M."/>
        </authorList>
    </citation>
    <scope>NUCLEOTIDE SEQUENCE [LARGE SCALE GENOMIC DNA]</scope>
</reference>
<dbReference type="Pfam" id="PF14523">
    <property type="entry name" value="Syntaxin_2"/>
    <property type="match status" value="1"/>
</dbReference>
<feature type="domain" description="T-SNARE coiled-coil homology" evidence="6">
    <location>
        <begin position="147"/>
        <end position="209"/>
    </location>
</feature>
<dbReference type="SMART" id="SM00397">
    <property type="entry name" value="t_SNARE"/>
    <property type="match status" value="1"/>
</dbReference>
<dbReference type="OrthoDB" id="364348at2759"/>
<comment type="similarity">
    <text evidence="2">Belongs to the syntaxin family.</text>
</comment>
<dbReference type="Gene3D" id="1.20.5.110">
    <property type="match status" value="1"/>
</dbReference>
<feature type="region of interest" description="Disordered" evidence="5">
    <location>
        <begin position="105"/>
        <end position="133"/>
    </location>
</feature>
<dbReference type="InterPro" id="IPR006011">
    <property type="entry name" value="Syntaxin_N"/>
</dbReference>
<dbReference type="PROSITE" id="PS50192">
    <property type="entry name" value="T_SNARE"/>
    <property type="match status" value="1"/>
</dbReference>
<evidence type="ECO:0000256" key="1">
    <source>
        <dbReference type="ARBA" id="ARBA00004211"/>
    </source>
</evidence>
<evidence type="ECO:0000256" key="5">
    <source>
        <dbReference type="SAM" id="MobiDB-lite"/>
    </source>
</evidence>
<organism evidence="7 8">
    <name type="scientific">Necator americanus</name>
    <name type="common">Human hookworm</name>
    <dbReference type="NCBI Taxonomy" id="51031"/>
    <lineage>
        <taxon>Eukaryota</taxon>
        <taxon>Metazoa</taxon>
        <taxon>Ecdysozoa</taxon>
        <taxon>Nematoda</taxon>
        <taxon>Chromadorea</taxon>
        <taxon>Rhabditida</taxon>
        <taxon>Rhabditina</taxon>
        <taxon>Rhabditomorpha</taxon>
        <taxon>Strongyloidea</taxon>
        <taxon>Ancylostomatidae</taxon>
        <taxon>Bunostominae</taxon>
        <taxon>Necator</taxon>
    </lineage>
</organism>
<evidence type="ECO:0000259" key="6">
    <source>
        <dbReference type="PROSITE" id="PS50192"/>
    </source>
</evidence>